<dbReference type="OrthoDB" id="9956761at2"/>
<proteinExistence type="predicted"/>
<dbReference type="EMBL" id="CP002824">
    <property type="protein sequence ID" value="AEG96680.1"/>
    <property type="molecule type" value="Genomic_DNA"/>
</dbReference>
<accession>A0A0H3FMM2</accession>
<dbReference type="HOGENOM" id="CLU_3269407_0_0_6"/>
<protein>
    <submittedName>
        <fullName evidence="1">Uncharacterized protein</fullName>
    </submittedName>
</protein>
<dbReference type="KEGG" id="eae:EAE_08790"/>
<evidence type="ECO:0000313" key="1">
    <source>
        <dbReference type="EMBL" id="AEG96680.1"/>
    </source>
</evidence>
<dbReference type="AlphaFoldDB" id="A0A0H3FMM2"/>
<reference evidence="1 2" key="1">
    <citation type="journal article" date="2012" name="J. Bacteriol.">
        <title>Complete genome sequence of Enterobacter aerogenes KCTC 2190.</title>
        <authorList>
            <person name="Shin S.H."/>
            <person name="Kim S."/>
            <person name="Kim J.Y."/>
            <person name="Lee S."/>
            <person name="Um Y."/>
            <person name="Oh M.K."/>
            <person name="Kim Y.R."/>
            <person name="Lee J."/>
            <person name="Yang K.S."/>
        </authorList>
    </citation>
    <scope>NUCLEOTIDE SEQUENCE [LARGE SCALE GENOMIC DNA]</scope>
    <source>
        <strain evidence="1 2">KCTC 2190</strain>
    </source>
</reference>
<organism evidence="1 2">
    <name type="scientific">Klebsiella aerogenes (strain ATCC 13048 / DSM 30053 / CCUG 1429 / JCM 1235 / KCTC 2190 / NBRC 13534 / NCIMB 10102 / NCTC 10006 / CDC 819-56)</name>
    <name type="common">Enterobacter aerogenes</name>
    <dbReference type="NCBI Taxonomy" id="1028307"/>
    <lineage>
        <taxon>Bacteria</taxon>
        <taxon>Pseudomonadati</taxon>
        <taxon>Pseudomonadota</taxon>
        <taxon>Gammaproteobacteria</taxon>
        <taxon>Enterobacterales</taxon>
        <taxon>Enterobacteriaceae</taxon>
        <taxon>Klebsiella/Raoultella group</taxon>
        <taxon>Klebsiella</taxon>
    </lineage>
</organism>
<name>A0A0H3FMM2_KLEAK</name>
<evidence type="ECO:0000313" key="2">
    <source>
        <dbReference type="Proteomes" id="UP000008881"/>
    </source>
</evidence>
<sequence length="41" mass="4357">MLKNLVTESLDQAALLSVGQMRKGGGEKWRKLDAVGGDGVQ</sequence>
<dbReference type="Proteomes" id="UP000008881">
    <property type="component" value="Chromosome"/>
</dbReference>
<keyword evidence="2" id="KW-1185">Reference proteome</keyword>
<gene>
    <name evidence="1" type="ordered locus">EAE_08790</name>
</gene>